<proteinExistence type="predicted"/>
<dbReference type="PANTHER" id="PTHR43364:SF6">
    <property type="entry name" value="OXIDOREDUCTASE-RELATED"/>
    <property type="match status" value="1"/>
</dbReference>
<feature type="domain" description="NADP-dependent oxidoreductase" evidence="1">
    <location>
        <begin position="11"/>
        <end position="304"/>
    </location>
</feature>
<name>A0A9E5JQK0_9MICO</name>
<protein>
    <submittedName>
        <fullName evidence="2">Aldo/keto reductase</fullName>
    </submittedName>
</protein>
<sequence>MTSSASSDFGPLVLGGNVFGWTADESASFAVLDAFVEAGGRAIDTADAYSMWVDGHTGGESERIIGAWLSARPGMRERVSIATKVFAKPDRPGLAPANVRAALNESLERLQTDYVDLYYAHRDDPEVPQDDVVMTFGELVAEGLVSRIGASNFSADRLHSAVDVAKAHGVEPFTVSQDGYSLVHRDIESGLVPTLKRLDIIELPYGALQGGFLTGKYRQGATVDSPRAGKASQLLETPRNVELLDALQGVAEGRDVSMAAVALAWLRQQPRVAAPIASARSVEQLASLVESFDLVLSEDELARLA</sequence>
<evidence type="ECO:0000313" key="3">
    <source>
        <dbReference type="Proteomes" id="UP000818266"/>
    </source>
</evidence>
<dbReference type="EMBL" id="VIKT02000028">
    <property type="protein sequence ID" value="NHF63999.1"/>
    <property type="molecule type" value="Genomic_DNA"/>
</dbReference>
<dbReference type="RefSeq" id="WP_152584205.1">
    <property type="nucleotide sequence ID" value="NZ_VIKT02000028.1"/>
</dbReference>
<dbReference type="OrthoDB" id="9768793at2"/>
<evidence type="ECO:0000259" key="1">
    <source>
        <dbReference type="Pfam" id="PF00248"/>
    </source>
</evidence>
<organism evidence="2 3">
    <name type="scientific">Microcella pacifica</name>
    <dbReference type="NCBI Taxonomy" id="2591847"/>
    <lineage>
        <taxon>Bacteria</taxon>
        <taxon>Bacillati</taxon>
        <taxon>Actinomycetota</taxon>
        <taxon>Actinomycetes</taxon>
        <taxon>Micrococcales</taxon>
        <taxon>Microbacteriaceae</taxon>
        <taxon>Microcella</taxon>
    </lineage>
</organism>
<dbReference type="SUPFAM" id="SSF51430">
    <property type="entry name" value="NAD(P)-linked oxidoreductase"/>
    <property type="match status" value="1"/>
</dbReference>
<keyword evidence="3" id="KW-1185">Reference proteome</keyword>
<reference evidence="2 3" key="1">
    <citation type="submission" date="2020-03" db="EMBL/GenBank/DDBJ databases">
        <title>Chryseoglobus sp. isolated from a deep-sea seamount.</title>
        <authorList>
            <person name="Zhang D.-C."/>
        </authorList>
    </citation>
    <scope>NUCLEOTIDE SEQUENCE [LARGE SCALE GENOMIC DNA]</scope>
    <source>
        <strain evidence="2 3">KN1116</strain>
    </source>
</reference>
<dbReference type="GO" id="GO:0005829">
    <property type="term" value="C:cytosol"/>
    <property type="evidence" value="ECO:0007669"/>
    <property type="project" value="TreeGrafter"/>
</dbReference>
<dbReference type="Gene3D" id="3.20.20.100">
    <property type="entry name" value="NADP-dependent oxidoreductase domain"/>
    <property type="match status" value="1"/>
</dbReference>
<evidence type="ECO:0000313" key="2">
    <source>
        <dbReference type="EMBL" id="NHF63999.1"/>
    </source>
</evidence>
<dbReference type="InterPro" id="IPR036812">
    <property type="entry name" value="NAD(P)_OxRdtase_dom_sf"/>
</dbReference>
<dbReference type="Pfam" id="PF00248">
    <property type="entry name" value="Aldo_ket_red"/>
    <property type="match status" value="1"/>
</dbReference>
<dbReference type="Proteomes" id="UP000818266">
    <property type="component" value="Unassembled WGS sequence"/>
</dbReference>
<dbReference type="InterPro" id="IPR050523">
    <property type="entry name" value="AKR_Detox_Biosynth"/>
</dbReference>
<dbReference type="InterPro" id="IPR023210">
    <property type="entry name" value="NADP_OxRdtase_dom"/>
</dbReference>
<dbReference type="AlphaFoldDB" id="A0A9E5JQK0"/>
<accession>A0A9E5JQK0</accession>
<dbReference type="PANTHER" id="PTHR43364">
    <property type="entry name" value="NADH-SPECIFIC METHYLGLYOXAL REDUCTASE-RELATED"/>
    <property type="match status" value="1"/>
</dbReference>
<gene>
    <name evidence="2" type="ORF">FK219_012270</name>
</gene>
<comment type="caution">
    <text evidence="2">The sequence shown here is derived from an EMBL/GenBank/DDBJ whole genome shotgun (WGS) entry which is preliminary data.</text>
</comment>